<dbReference type="InterPro" id="IPR011055">
    <property type="entry name" value="Dup_hybrid_motif"/>
</dbReference>
<keyword evidence="8" id="KW-0418">Kinase</keyword>
<gene>
    <name evidence="11" type="ORF">RsY01_1324</name>
</gene>
<protein>
    <recommendedName>
        <fullName evidence="10">PTS EIIA type-1 domain-containing protein</fullName>
    </recommendedName>
</protein>
<dbReference type="GO" id="GO:0005886">
    <property type="term" value="C:plasma membrane"/>
    <property type="evidence" value="ECO:0007669"/>
    <property type="project" value="UniProtKB-SubCell"/>
</dbReference>
<proteinExistence type="predicted"/>
<dbReference type="EMBL" id="BEDT01000003">
    <property type="protein sequence ID" value="GAX47723.1"/>
    <property type="molecule type" value="Genomic_DNA"/>
</dbReference>
<evidence type="ECO:0000313" key="11">
    <source>
        <dbReference type="EMBL" id="GAX47723.1"/>
    </source>
</evidence>
<evidence type="ECO:0000256" key="4">
    <source>
        <dbReference type="ARBA" id="ARBA00022597"/>
    </source>
</evidence>
<dbReference type="GO" id="GO:0005737">
    <property type="term" value="C:cytoplasm"/>
    <property type="evidence" value="ECO:0007669"/>
    <property type="project" value="UniProtKB-SubCell"/>
</dbReference>
<keyword evidence="3" id="KW-0813">Transport</keyword>
<comment type="caution">
    <text evidence="11">The sequence shown here is derived from an EMBL/GenBank/DDBJ whole genome shotgun (WGS) entry which is preliminary data.</text>
</comment>
<keyword evidence="7" id="KW-0812">Transmembrane</keyword>
<evidence type="ECO:0000256" key="7">
    <source>
        <dbReference type="ARBA" id="ARBA00022692"/>
    </source>
</evidence>
<comment type="subcellular location">
    <subcellularLocation>
        <location evidence="2">Cell membrane</location>
        <topology evidence="2">Multi-pass membrane protein</topology>
    </subcellularLocation>
    <subcellularLocation>
        <location evidence="1">Cytoplasm</location>
    </subcellularLocation>
</comment>
<evidence type="ECO:0000256" key="5">
    <source>
        <dbReference type="ARBA" id="ARBA00022679"/>
    </source>
</evidence>
<dbReference type="InterPro" id="IPR001127">
    <property type="entry name" value="PTS_EIIA_1_perm"/>
</dbReference>
<dbReference type="PROSITE" id="PS00371">
    <property type="entry name" value="PTS_EIIA_TYPE_1_HIS"/>
    <property type="match status" value="1"/>
</dbReference>
<dbReference type="PANTHER" id="PTHR45008:SF1">
    <property type="entry name" value="PTS SYSTEM GLUCOSE-SPECIFIC EIIA COMPONENT"/>
    <property type="match status" value="1"/>
</dbReference>
<feature type="domain" description="PTS EIIA type-1" evidence="10">
    <location>
        <begin position="28"/>
        <end position="132"/>
    </location>
</feature>
<dbReference type="FunFam" id="2.70.70.10:FF:000001">
    <property type="entry name" value="PTS system glucose-specific IIA component"/>
    <property type="match status" value="1"/>
</dbReference>
<keyword evidence="12" id="KW-1185">Reference proteome</keyword>
<keyword evidence="9" id="KW-0472">Membrane</keyword>
<dbReference type="PROSITE" id="PS51093">
    <property type="entry name" value="PTS_EIIA_TYPE_1"/>
    <property type="match status" value="1"/>
</dbReference>
<evidence type="ECO:0000256" key="2">
    <source>
        <dbReference type="ARBA" id="ARBA00004651"/>
    </source>
</evidence>
<dbReference type="RefSeq" id="WP_094784771.1">
    <property type="nucleotide sequence ID" value="NZ_BEDT01000003.1"/>
</dbReference>
<sequence length="159" mass="17468">MFFSKKSKSLQIMSPVDGIVKSIETVNDPVFSQKMIGDGFAILPHSQTIYAPINGVITNIFPTKHALGMISETGVEVLLHFGIDTVELKGQPFEILVTENQTVTTDTKLALIDLEKIAEFDKEPDILVILTNQEQYSNIALVASDKVAHQDIVAKVSIK</sequence>
<dbReference type="OrthoDB" id="9769191at2"/>
<dbReference type="InterPro" id="IPR050890">
    <property type="entry name" value="PTS_EIIA_component"/>
</dbReference>
<dbReference type="GO" id="GO:0009401">
    <property type="term" value="P:phosphoenolpyruvate-dependent sugar phosphotransferase system"/>
    <property type="evidence" value="ECO:0007669"/>
    <property type="project" value="UniProtKB-KW"/>
</dbReference>
<organism evidence="11 12">
    <name type="scientific">Pseudolactococcus reticulitermitis</name>
    <dbReference type="NCBI Taxonomy" id="2025039"/>
    <lineage>
        <taxon>Bacteria</taxon>
        <taxon>Bacillati</taxon>
        <taxon>Bacillota</taxon>
        <taxon>Bacilli</taxon>
        <taxon>Lactobacillales</taxon>
        <taxon>Streptococcaceae</taxon>
        <taxon>Pseudolactococcus</taxon>
    </lineage>
</organism>
<evidence type="ECO:0000256" key="1">
    <source>
        <dbReference type="ARBA" id="ARBA00004496"/>
    </source>
</evidence>
<dbReference type="Pfam" id="PF00358">
    <property type="entry name" value="PTS_EIIA_1"/>
    <property type="match status" value="1"/>
</dbReference>
<dbReference type="AlphaFoldDB" id="A0A224XDQ4"/>
<evidence type="ECO:0000259" key="10">
    <source>
        <dbReference type="PROSITE" id="PS51093"/>
    </source>
</evidence>
<dbReference type="SUPFAM" id="SSF51261">
    <property type="entry name" value="Duplicated hybrid motif"/>
    <property type="match status" value="1"/>
</dbReference>
<name>A0A224XDQ4_9LACT</name>
<keyword evidence="5" id="KW-0808">Transferase</keyword>
<dbReference type="GO" id="GO:0016301">
    <property type="term" value="F:kinase activity"/>
    <property type="evidence" value="ECO:0007669"/>
    <property type="project" value="UniProtKB-KW"/>
</dbReference>
<evidence type="ECO:0000313" key="12">
    <source>
        <dbReference type="Proteomes" id="UP000218689"/>
    </source>
</evidence>
<evidence type="ECO:0000256" key="3">
    <source>
        <dbReference type="ARBA" id="ARBA00022448"/>
    </source>
</evidence>
<evidence type="ECO:0000256" key="9">
    <source>
        <dbReference type="ARBA" id="ARBA00022989"/>
    </source>
</evidence>
<accession>A0A224XDQ4</accession>
<dbReference type="Proteomes" id="UP000218689">
    <property type="component" value="Unassembled WGS sequence"/>
</dbReference>
<dbReference type="NCBIfam" id="TIGR00830">
    <property type="entry name" value="PTBA"/>
    <property type="match status" value="1"/>
</dbReference>
<keyword evidence="9" id="KW-1133">Transmembrane helix</keyword>
<keyword evidence="4" id="KW-0762">Sugar transport</keyword>
<keyword evidence="6" id="KW-0598">Phosphotransferase system</keyword>
<dbReference type="Gene3D" id="2.70.70.10">
    <property type="entry name" value="Glucose Permease (Domain IIA)"/>
    <property type="match status" value="1"/>
</dbReference>
<reference evidence="12" key="1">
    <citation type="submission" date="2017-08" db="EMBL/GenBank/DDBJ databases">
        <title>Draft genome sequence of Lactococcus sp. strain Rs-Y01, isolated from the gut of the lower termite Reticulitermes speratus.</title>
        <authorList>
            <person name="Ohkuma M."/>
            <person name="Yuki M."/>
        </authorList>
    </citation>
    <scope>NUCLEOTIDE SEQUENCE [LARGE SCALE GENOMIC DNA]</scope>
    <source>
        <strain evidence="12">Rs-Y01</strain>
    </source>
</reference>
<dbReference type="PANTHER" id="PTHR45008">
    <property type="entry name" value="PTS SYSTEM GLUCOSE-SPECIFIC EIIA COMPONENT"/>
    <property type="match status" value="1"/>
</dbReference>
<evidence type="ECO:0000256" key="6">
    <source>
        <dbReference type="ARBA" id="ARBA00022683"/>
    </source>
</evidence>
<evidence type="ECO:0000256" key="8">
    <source>
        <dbReference type="ARBA" id="ARBA00022777"/>
    </source>
</evidence>